<dbReference type="RefSeq" id="WP_191805994.1">
    <property type="nucleotide sequence ID" value="NZ_JACSQF010000029.1"/>
</dbReference>
<keyword evidence="3" id="KW-1185">Reference proteome</keyword>
<dbReference type="EMBL" id="JACSQF010000029">
    <property type="protein sequence ID" value="MBD7982807.1"/>
    <property type="molecule type" value="Genomic_DNA"/>
</dbReference>
<organism evidence="2 3">
    <name type="scientific">Oerskovia merdavium</name>
    <dbReference type="NCBI Taxonomy" id="2762227"/>
    <lineage>
        <taxon>Bacteria</taxon>
        <taxon>Bacillati</taxon>
        <taxon>Actinomycetota</taxon>
        <taxon>Actinomycetes</taxon>
        <taxon>Micrococcales</taxon>
        <taxon>Cellulomonadaceae</taxon>
        <taxon>Oerskovia</taxon>
    </lineage>
</organism>
<accession>A0ABR8U440</accession>
<keyword evidence="1" id="KW-0732">Signal</keyword>
<name>A0ABR8U440_9CELL</name>
<protein>
    <submittedName>
        <fullName evidence="2">Uncharacterized protein</fullName>
    </submittedName>
</protein>
<comment type="caution">
    <text evidence="2">The sequence shown here is derived from an EMBL/GenBank/DDBJ whole genome shotgun (WGS) entry which is preliminary data.</text>
</comment>
<sequence length="207" mass="22446">MAGVLSVALLAVGSPAFAEGPSDSAKDAWIEKAEQFADYDAGVLESIYEDEDRRDFVVTEVKETQGGTMPASALARLDSPSGATTMAACGTRKAGNVWVKREHIGGGVLFSLRVQKNFSYDGCRTWHESTQVTPYTSKLGQLGGYSYNSITASVDGYEFANSNANGRTYTERTAKWNDSITSRGNFIWVRMHANWNGTHGGDSGMYL</sequence>
<gene>
    <name evidence="2" type="ORF">H9641_19105</name>
</gene>
<evidence type="ECO:0000256" key="1">
    <source>
        <dbReference type="SAM" id="SignalP"/>
    </source>
</evidence>
<dbReference type="Proteomes" id="UP000655570">
    <property type="component" value="Unassembled WGS sequence"/>
</dbReference>
<evidence type="ECO:0000313" key="3">
    <source>
        <dbReference type="Proteomes" id="UP000655570"/>
    </source>
</evidence>
<proteinExistence type="predicted"/>
<feature type="chain" id="PRO_5045125420" evidence="1">
    <location>
        <begin position="19"/>
        <end position="207"/>
    </location>
</feature>
<evidence type="ECO:0000313" key="2">
    <source>
        <dbReference type="EMBL" id="MBD7982807.1"/>
    </source>
</evidence>
<reference evidence="2 3" key="1">
    <citation type="submission" date="2020-08" db="EMBL/GenBank/DDBJ databases">
        <title>A Genomic Blueprint of the Chicken Gut Microbiome.</title>
        <authorList>
            <person name="Gilroy R."/>
            <person name="Ravi A."/>
            <person name="Getino M."/>
            <person name="Pursley I."/>
            <person name="Horton D.L."/>
            <person name="Alikhan N.-F."/>
            <person name="Baker D."/>
            <person name="Gharbi K."/>
            <person name="Hall N."/>
            <person name="Watson M."/>
            <person name="Adriaenssens E.M."/>
            <person name="Foster-Nyarko E."/>
            <person name="Jarju S."/>
            <person name="Secka A."/>
            <person name="Antonio M."/>
            <person name="Oren A."/>
            <person name="Chaudhuri R."/>
            <person name="La Ragione R.M."/>
            <person name="Hildebrand F."/>
            <person name="Pallen M.J."/>
        </authorList>
    </citation>
    <scope>NUCLEOTIDE SEQUENCE [LARGE SCALE GENOMIC DNA]</scope>
    <source>
        <strain evidence="2 3">Sa2CUA9</strain>
    </source>
</reference>
<feature type="signal peptide" evidence="1">
    <location>
        <begin position="1"/>
        <end position="18"/>
    </location>
</feature>